<feature type="region of interest" description="Disordered" evidence="1">
    <location>
        <begin position="1"/>
        <end position="31"/>
    </location>
</feature>
<organism evidence="2 3">
    <name type="scientific">Mycobacterium kansasii ATCC 12478</name>
    <dbReference type="NCBI Taxonomy" id="557599"/>
    <lineage>
        <taxon>Bacteria</taxon>
        <taxon>Bacillati</taxon>
        <taxon>Actinomycetota</taxon>
        <taxon>Actinomycetes</taxon>
        <taxon>Mycobacteriales</taxon>
        <taxon>Mycobacteriaceae</taxon>
        <taxon>Mycobacterium</taxon>
    </lineage>
</organism>
<evidence type="ECO:0000313" key="3">
    <source>
        <dbReference type="Proteomes" id="UP000017786"/>
    </source>
</evidence>
<dbReference type="Proteomes" id="UP000017786">
    <property type="component" value="Chromosome"/>
</dbReference>
<feature type="compositionally biased region" description="Basic and acidic residues" evidence="1">
    <location>
        <begin position="8"/>
        <end position="18"/>
    </location>
</feature>
<proteinExistence type="predicted"/>
<evidence type="ECO:0000256" key="1">
    <source>
        <dbReference type="SAM" id="MobiDB-lite"/>
    </source>
</evidence>
<gene>
    <name evidence="2" type="ORF">MKAN_26530</name>
</gene>
<dbReference type="AlphaFoldDB" id="U5WZB9"/>
<sequence length="31" mass="3273">MVGASGDIEYRESIDHNDPPPAAATYAPAQK</sequence>
<accession>U5WZB9</accession>
<dbReference type="KEGG" id="mkn:MKAN_26530"/>
<evidence type="ECO:0000313" key="2">
    <source>
        <dbReference type="EMBL" id="AGZ54494.1"/>
    </source>
</evidence>
<protein>
    <submittedName>
        <fullName evidence="2">Uncharacterized protein</fullName>
    </submittedName>
</protein>
<dbReference type="HOGENOM" id="CLU_3397486_0_0_11"/>
<reference evidence="2 3" key="1">
    <citation type="submission" date="2013-10" db="EMBL/GenBank/DDBJ databases">
        <title>Genome sequence of Mycobacterium kansasii.</title>
        <authorList>
            <consortium name="McGill University Mycobacterium genome consortium"/>
            <person name="Veyrier F.J."/>
            <person name="Behr M.A."/>
        </authorList>
    </citation>
    <scope>NUCLEOTIDE SEQUENCE [LARGE SCALE GENOMIC DNA]</scope>
    <source>
        <strain evidence="2 3">ATCC 12478</strain>
    </source>
</reference>
<dbReference type="EMBL" id="CP006835">
    <property type="protein sequence ID" value="AGZ54494.1"/>
    <property type="molecule type" value="Genomic_DNA"/>
</dbReference>
<name>U5WZB9_MYCKA</name>